<dbReference type="Pfam" id="PF00903">
    <property type="entry name" value="Glyoxalase"/>
    <property type="match status" value="1"/>
</dbReference>
<accession>A0A2T7UWH2</accession>
<sequence>MAVLSIVPNLPARDPVGLAEFYRQVLGLTVDFEMGWIAFLGAPATARARLQLAAEGGSGTELPAISVLVDDLDAALAALRATGAEPVYGPVTEPWGIRRFYLRDPEGNLVNVAHHTEGGDD</sequence>
<dbReference type="PROSITE" id="PS51819">
    <property type="entry name" value="VOC"/>
    <property type="match status" value="1"/>
</dbReference>
<dbReference type="Proteomes" id="UP000244810">
    <property type="component" value="Unassembled WGS sequence"/>
</dbReference>
<evidence type="ECO:0000259" key="1">
    <source>
        <dbReference type="PROSITE" id="PS51819"/>
    </source>
</evidence>
<feature type="domain" description="VOC" evidence="1">
    <location>
        <begin position="2"/>
        <end position="115"/>
    </location>
</feature>
<dbReference type="InterPro" id="IPR029068">
    <property type="entry name" value="Glyas_Bleomycin-R_OHBP_Dase"/>
</dbReference>
<dbReference type="SUPFAM" id="SSF54593">
    <property type="entry name" value="Glyoxalase/Bleomycin resistance protein/Dihydroxybiphenyl dioxygenase"/>
    <property type="match status" value="1"/>
</dbReference>
<proteinExistence type="predicted"/>
<evidence type="ECO:0000313" key="3">
    <source>
        <dbReference type="Proteomes" id="UP000244810"/>
    </source>
</evidence>
<reference evidence="2 3" key="1">
    <citation type="journal article" date="2011" name="Syst. Appl. Microbiol.">
        <title>Defluviimonas denitrificans gen. nov., sp. nov., and Pararhodobacter aggregans gen. nov., sp. nov., non-phototrophic Rhodobacteraceae from the biofilter of a marine aquaculture.</title>
        <authorList>
            <person name="Foesel B.U."/>
            <person name="Drake H.L."/>
            <person name="Schramm A."/>
        </authorList>
    </citation>
    <scope>NUCLEOTIDE SEQUENCE [LARGE SCALE GENOMIC DNA]</scope>
    <source>
        <strain evidence="2 3">D1-19</strain>
    </source>
</reference>
<dbReference type="RefSeq" id="WP_107754584.1">
    <property type="nucleotide sequence ID" value="NZ_QBKF01000014.1"/>
</dbReference>
<dbReference type="InterPro" id="IPR004360">
    <property type="entry name" value="Glyas_Fos-R_dOase_dom"/>
</dbReference>
<gene>
    <name evidence="2" type="ORF">DDE23_00475</name>
</gene>
<dbReference type="AlphaFoldDB" id="A0A2T7UWH2"/>
<name>A0A2T7UWH2_9RHOB</name>
<evidence type="ECO:0000313" key="2">
    <source>
        <dbReference type="EMBL" id="PVE48916.1"/>
    </source>
</evidence>
<comment type="caution">
    <text evidence="2">The sequence shown here is derived from an EMBL/GenBank/DDBJ whole genome shotgun (WGS) entry which is preliminary data.</text>
</comment>
<protein>
    <submittedName>
        <fullName evidence="2">Glyoxalase</fullName>
    </submittedName>
</protein>
<keyword evidence="3" id="KW-1185">Reference proteome</keyword>
<dbReference type="InterPro" id="IPR037523">
    <property type="entry name" value="VOC_core"/>
</dbReference>
<dbReference type="OrthoDB" id="9798201at2"/>
<dbReference type="Gene3D" id="3.10.180.10">
    <property type="entry name" value="2,3-Dihydroxybiphenyl 1,2-Dioxygenase, domain 1"/>
    <property type="match status" value="1"/>
</dbReference>
<dbReference type="EMBL" id="QDDR01000001">
    <property type="protein sequence ID" value="PVE48916.1"/>
    <property type="molecule type" value="Genomic_DNA"/>
</dbReference>
<organism evidence="2 3">
    <name type="scientific">Pararhodobacter aggregans</name>
    <dbReference type="NCBI Taxonomy" id="404875"/>
    <lineage>
        <taxon>Bacteria</taxon>
        <taxon>Pseudomonadati</taxon>
        <taxon>Pseudomonadota</taxon>
        <taxon>Alphaproteobacteria</taxon>
        <taxon>Rhodobacterales</taxon>
        <taxon>Paracoccaceae</taxon>
        <taxon>Pararhodobacter</taxon>
    </lineage>
</organism>